<evidence type="ECO:0000313" key="3">
    <source>
        <dbReference type="EMBL" id="QDZ25326.1"/>
    </source>
</evidence>
<organism evidence="3 4">
    <name type="scientific">Chloropicon primus</name>
    <dbReference type="NCBI Taxonomy" id="1764295"/>
    <lineage>
        <taxon>Eukaryota</taxon>
        <taxon>Viridiplantae</taxon>
        <taxon>Chlorophyta</taxon>
        <taxon>Chloropicophyceae</taxon>
        <taxon>Chloropicales</taxon>
        <taxon>Chloropicaceae</taxon>
        <taxon>Chloropicon</taxon>
    </lineage>
</organism>
<feature type="region of interest" description="Disordered" evidence="1">
    <location>
        <begin position="584"/>
        <end position="627"/>
    </location>
</feature>
<gene>
    <name evidence="3" type="ORF">A3770_16p78440</name>
</gene>
<evidence type="ECO:0000256" key="1">
    <source>
        <dbReference type="SAM" id="MobiDB-lite"/>
    </source>
</evidence>
<proteinExistence type="predicted"/>
<sequence length="627" mass="71129">MRRGRYRTLGATRRGAQRQGTSLFGQARWKPIAVDPEQKFRCLCKKGHKGNAYSNGKDRCKTKEEAYLQKLYGYDKCDGCKFVRAMKAVFKSTKDLRVLDLGTGSCDALRNMLKMGMNATGVESAILSLEDNCPDLLESGAAITTKFDELPFQNSTFDVVFVSHVLEFVPKDSLDDVIAEIARVTKLHVFLALQTPGEGKRSHGKVVDGLELETYYSNIWWRERFAAHGLDLFDIQTHMILERARRKSIKLESSEVAMMLGKAPQADSREFPLIHKVYCLACNYMPLISYMYSPPVVVSQSQYRKKLTMGYTMVLGPSSCNVMRGLLENPPSSMKKAVALQPVPYTVSRDCPDLSNQRLVLEMPPDATRLPFKRHKADLVLSLFHLELMTEGEIKFHLEELKRVTNHRVLFLIHTCGSDFASETCLANAIPGIVTVKPRAWWSDLLVSHGFEAEEISHALQKRQCRAEETKENATASRMGYCDSILEELSAKSTYELTLQDVFPMFVKAAHPEEQGDLGDLIEQHKAKENGEGEDEDSFVDLKSFKENSELDAFEYELALTGTKDRHRSKRYKEEQKIMAKLRKMFPDTPPAPRTAHIYKSRGYNVRSARTQIPHDDEEEGGGRRRL</sequence>
<dbReference type="PANTHER" id="PTHR34208:SF5">
    <property type="entry name" value="OS01G0144000 PROTEIN"/>
    <property type="match status" value="1"/>
</dbReference>
<dbReference type="InterPro" id="IPR029063">
    <property type="entry name" value="SAM-dependent_MTases_sf"/>
</dbReference>
<evidence type="ECO:0000259" key="2">
    <source>
        <dbReference type="Pfam" id="PF08241"/>
    </source>
</evidence>
<dbReference type="Gene3D" id="3.40.50.150">
    <property type="entry name" value="Vaccinia Virus protein VP39"/>
    <property type="match status" value="2"/>
</dbReference>
<evidence type="ECO:0000313" key="4">
    <source>
        <dbReference type="Proteomes" id="UP000316726"/>
    </source>
</evidence>
<reference evidence="3 4" key="1">
    <citation type="submission" date="2018-07" db="EMBL/GenBank/DDBJ databases">
        <title>The complete nuclear genome of the prasinophyte Chloropicon primus (CCMP1205).</title>
        <authorList>
            <person name="Pombert J.-F."/>
            <person name="Otis C."/>
            <person name="Turmel M."/>
            <person name="Lemieux C."/>
        </authorList>
    </citation>
    <scope>NUCLEOTIDE SEQUENCE [LARGE SCALE GENOMIC DNA]</scope>
    <source>
        <strain evidence="3 4">CCMP1205</strain>
    </source>
</reference>
<dbReference type="SUPFAM" id="SSF53335">
    <property type="entry name" value="S-adenosyl-L-methionine-dependent methyltransferases"/>
    <property type="match status" value="2"/>
</dbReference>
<dbReference type="InterPro" id="IPR013216">
    <property type="entry name" value="Methyltransf_11"/>
</dbReference>
<dbReference type="GO" id="GO:0045488">
    <property type="term" value="P:pectin metabolic process"/>
    <property type="evidence" value="ECO:0007669"/>
    <property type="project" value="InterPro"/>
</dbReference>
<protein>
    <recommendedName>
        <fullName evidence="2">Methyltransferase type 11 domain-containing protein</fullName>
    </recommendedName>
</protein>
<feature type="domain" description="Methyltransferase type 11" evidence="2">
    <location>
        <begin position="99"/>
        <end position="186"/>
    </location>
</feature>
<dbReference type="Pfam" id="PF08241">
    <property type="entry name" value="Methyltransf_11"/>
    <property type="match status" value="1"/>
</dbReference>
<keyword evidence="4" id="KW-1185">Reference proteome</keyword>
<dbReference type="EMBL" id="CP031049">
    <property type="protein sequence ID" value="QDZ25326.1"/>
    <property type="molecule type" value="Genomic_DNA"/>
</dbReference>
<feature type="region of interest" description="Disordered" evidence="1">
    <location>
        <begin position="1"/>
        <end position="20"/>
    </location>
</feature>
<dbReference type="GO" id="GO:0008757">
    <property type="term" value="F:S-adenosylmethionine-dependent methyltransferase activity"/>
    <property type="evidence" value="ECO:0007669"/>
    <property type="project" value="InterPro"/>
</dbReference>
<dbReference type="InterPro" id="IPR044689">
    <property type="entry name" value="CGR2/3"/>
</dbReference>
<accession>A0A5B8MZ38</accession>
<dbReference type="PANTHER" id="PTHR34208">
    <property type="entry name" value="S-ADENOSYL-L-METHIONINE-DEPENDENT METHYLTRANSFERASE-RELATED"/>
    <property type="match status" value="1"/>
</dbReference>
<dbReference type="OrthoDB" id="510255at2759"/>
<dbReference type="Proteomes" id="UP000316726">
    <property type="component" value="Chromosome 16"/>
</dbReference>
<name>A0A5B8MZ38_9CHLO</name>
<dbReference type="AlphaFoldDB" id="A0A5B8MZ38"/>